<dbReference type="SUPFAM" id="SSF46689">
    <property type="entry name" value="Homeodomain-like"/>
    <property type="match status" value="1"/>
</dbReference>
<dbReference type="SUPFAM" id="SSF51215">
    <property type="entry name" value="Regulatory protein AraC"/>
    <property type="match status" value="1"/>
</dbReference>
<evidence type="ECO:0000256" key="3">
    <source>
        <dbReference type="ARBA" id="ARBA00023163"/>
    </source>
</evidence>
<dbReference type="SMART" id="SM00342">
    <property type="entry name" value="HTH_ARAC"/>
    <property type="match status" value="1"/>
</dbReference>
<evidence type="ECO:0000256" key="2">
    <source>
        <dbReference type="ARBA" id="ARBA00023125"/>
    </source>
</evidence>
<dbReference type="Gene3D" id="2.60.120.10">
    <property type="entry name" value="Jelly Rolls"/>
    <property type="match status" value="1"/>
</dbReference>
<dbReference type="InterPro" id="IPR018060">
    <property type="entry name" value="HTH_AraC"/>
</dbReference>
<sequence length="291" mass="33859">MNVTIPDIKFKNSKLSSLGFEIISLENLYQRFESGDIKYIDQPHRIHFHNIIIITGGQGQHLIDFNQFHLEAGRVLMINKGQIHSFDVHNKPQGKLIVFTDEFIDKVATAINLQIFSPTHFISSKLQGFTLSESQESTLLELIRLLQTELKIETPNLIFLQTLFTSMLLKVTEARPRIYLNKMNLAQTRCFERFILLLNEHFINTRDAHYYANLLGTTYKTLNKICKLATNRTSKQLIDAHTILEAKRRLSIDHYQIQQLAAYLGFDEPSNFVKYFKKHTLMTPNQFKKTQ</sequence>
<dbReference type="RefSeq" id="WP_269125130.1">
    <property type="nucleotide sequence ID" value="NZ_JAPUBN010000015.1"/>
</dbReference>
<dbReference type="PANTHER" id="PTHR43280">
    <property type="entry name" value="ARAC-FAMILY TRANSCRIPTIONAL REGULATOR"/>
    <property type="match status" value="1"/>
</dbReference>
<evidence type="ECO:0000256" key="1">
    <source>
        <dbReference type="ARBA" id="ARBA00023015"/>
    </source>
</evidence>
<dbReference type="InterPro" id="IPR014710">
    <property type="entry name" value="RmlC-like_jellyroll"/>
</dbReference>
<dbReference type="InterPro" id="IPR003313">
    <property type="entry name" value="AraC-bd"/>
</dbReference>
<accession>A0ABT4JU61</accession>
<dbReference type="EMBL" id="JAPUBN010000015">
    <property type="protein sequence ID" value="MCZ2721932.1"/>
    <property type="molecule type" value="Genomic_DNA"/>
</dbReference>
<gene>
    <name evidence="5" type="ORF">O1D97_09780</name>
</gene>
<evidence type="ECO:0000313" key="5">
    <source>
        <dbReference type="EMBL" id="MCZ2721932.1"/>
    </source>
</evidence>
<organism evidence="5 6">
    <name type="scientific">Marinomonas phaeophyticola</name>
    <dbReference type="NCBI Taxonomy" id="3004091"/>
    <lineage>
        <taxon>Bacteria</taxon>
        <taxon>Pseudomonadati</taxon>
        <taxon>Pseudomonadota</taxon>
        <taxon>Gammaproteobacteria</taxon>
        <taxon>Oceanospirillales</taxon>
        <taxon>Oceanospirillaceae</taxon>
        <taxon>Marinomonas</taxon>
    </lineage>
</organism>
<dbReference type="Pfam" id="PF02311">
    <property type="entry name" value="AraC_binding"/>
    <property type="match status" value="1"/>
</dbReference>
<comment type="caution">
    <text evidence="5">The sequence shown here is derived from an EMBL/GenBank/DDBJ whole genome shotgun (WGS) entry which is preliminary data.</text>
</comment>
<dbReference type="Gene3D" id="1.10.10.60">
    <property type="entry name" value="Homeodomain-like"/>
    <property type="match status" value="1"/>
</dbReference>
<dbReference type="InterPro" id="IPR009057">
    <property type="entry name" value="Homeodomain-like_sf"/>
</dbReference>
<name>A0ABT4JU61_9GAMM</name>
<proteinExistence type="predicted"/>
<reference evidence="5" key="1">
    <citation type="submission" date="2022-12" db="EMBL/GenBank/DDBJ databases">
        <title>Marinomonas 15G1-11 sp. nov, isolated from marine algae.</title>
        <authorList>
            <person name="Butt M."/>
            <person name="Choi D.G."/>
            <person name="Kim J.M."/>
            <person name="Lee J.K."/>
            <person name="Baek J.H."/>
            <person name="Jeon C.O."/>
        </authorList>
    </citation>
    <scope>NUCLEOTIDE SEQUENCE</scope>
    <source>
        <strain evidence="5">15G1-11</strain>
    </source>
</reference>
<dbReference type="Pfam" id="PF12833">
    <property type="entry name" value="HTH_18"/>
    <property type="match status" value="1"/>
</dbReference>
<keyword evidence="1" id="KW-0805">Transcription regulation</keyword>
<keyword evidence="6" id="KW-1185">Reference proteome</keyword>
<evidence type="ECO:0000259" key="4">
    <source>
        <dbReference type="PROSITE" id="PS01124"/>
    </source>
</evidence>
<keyword evidence="3" id="KW-0804">Transcription</keyword>
<keyword evidence="2" id="KW-0238">DNA-binding</keyword>
<protein>
    <submittedName>
        <fullName evidence="5">Helix-turn-helix transcriptional regulator</fullName>
    </submittedName>
</protein>
<dbReference type="Proteomes" id="UP001149719">
    <property type="component" value="Unassembled WGS sequence"/>
</dbReference>
<evidence type="ECO:0000313" key="6">
    <source>
        <dbReference type="Proteomes" id="UP001149719"/>
    </source>
</evidence>
<dbReference type="PROSITE" id="PS01124">
    <property type="entry name" value="HTH_ARAC_FAMILY_2"/>
    <property type="match status" value="1"/>
</dbReference>
<dbReference type="InterPro" id="IPR037923">
    <property type="entry name" value="HTH-like"/>
</dbReference>
<feature type="domain" description="HTH araC/xylS-type" evidence="4">
    <location>
        <begin position="192"/>
        <end position="290"/>
    </location>
</feature>
<dbReference type="PANTHER" id="PTHR43280:SF32">
    <property type="entry name" value="TRANSCRIPTIONAL REGULATORY PROTEIN"/>
    <property type="match status" value="1"/>
</dbReference>